<dbReference type="Proteomes" id="UP000248924">
    <property type="component" value="Unassembled WGS sequence"/>
</dbReference>
<dbReference type="EMBL" id="POTY01000006">
    <property type="protein sequence ID" value="PZG23876.1"/>
    <property type="molecule type" value="Genomic_DNA"/>
</dbReference>
<keyword evidence="2" id="KW-1185">Reference proteome</keyword>
<reference evidence="1 2" key="1">
    <citation type="submission" date="2018-01" db="EMBL/GenBank/DDBJ databases">
        <title>Draft genome sequence of Jishengella sp. NA12.</title>
        <authorList>
            <person name="Sahin N."/>
            <person name="Ay H."/>
            <person name="Saygin H."/>
        </authorList>
    </citation>
    <scope>NUCLEOTIDE SEQUENCE [LARGE SCALE GENOMIC DNA]</scope>
    <source>
        <strain evidence="1 2">NA12</strain>
    </source>
</reference>
<name>A0A2W2EHV7_9ACTN</name>
<protein>
    <submittedName>
        <fullName evidence="1">Uncharacterized protein</fullName>
    </submittedName>
</protein>
<sequence>MAPTPPTDAELNVLIRARLAVLGIDLDQLPPGTTADPETGAPGRDSVLASLRSFMRGTVAGLAAYQLPAAGTTDPQVAAALSQQRVPILYPANSTEWRKA</sequence>
<evidence type="ECO:0000313" key="2">
    <source>
        <dbReference type="Proteomes" id="UP000248924"/>
    </source>
</evidence>
<proteinExistence type="predicted"/>
<comment type="caution">
    <text evidence="1">The sequence shown here is derived from an EMBL/GenBank/DDBJ whole genome shotgun (WGS) entry which is preliminary data.</text>
</comment>
<accession>A0A2W2EHV7</accession>
<dbReference type="RefSeq" id="WP_111212073.1">
    <property type="nucleotide sequence ID" value="NZ_POTY01000006.1"/>
</dbReference>
<gene>
    <name evidence="1" type="ORF">C1I95_02325</name>
</gene>
<dbReference type="OrthoDB" id="3535636at2"/>
<dbReference type="AlphaFoldDB" id="A0A2W2EHV7"/>
<organism evidence="1 2">
    <name type="scientific">Micromonospora craterilacus</name>
    <dbReference type="NCBI Taxonomy" id="1655439"/>
    <lineage>
        <taxon>Bacteria</taxon>
        <taxon>Bacillati</taxon>
        <taxon>Actinomycetota</taxon>
        <taxon>Actinomycetes</taxon>
        <taxon>Micromonosporales</taxon>
        <taxon>Micromonosporaceae</taxon>
        <taxon>Micromonospora</taxon>
    </lineage>
</organism>
<evidence type="ECO:0000313" key="1">
    <source>
        <dbReference type="EMBL" id="PZG23876.1"/>
    </source>
</evidence>